<organism evidence="1 2">
    <name type="scientific">Tistlia consotensis USBA 355</name>
    <dbReference type="NCBI Taxonomy" id="560819"/>
    <lineage>
        <taxon>Bacteria</taxon>
        <taxon>Pseudomonadati</taxon>
        <taxon>Pseudomonadota</taxon>
        <taxon>Alphaproteobacteria</taxon>
        <taxon>Rhodospirillales</taxon>
        <taxon>Rhodovibrionaceae</taxon>
        <taxon>Tistlia</taxon>
    </lineage>
</organism>
<evidence type="ECO:0000313" key="1">
    <source>
        <dbReference type="EMBL" id="SMF58300.1"/>
    </source>
</evidence>
<accession>A0A1Y6CKB7</accession>
<evidence type="ECO:0008006" key="3">
    <source>
        <dbReference type="Google" id="ProtNLM"/>
    </source>
</evidence>
<protein>
    <recommendedName>
        <fullName evidence="3">N-acetyltransferase domain-containing protein</fullName>
    </recommendedName>
</protein>
<sequence length="242" mass="26837">MTATNLFSTARDLSNGHRICTGMVNHAEAWAERNGLSLILHGDLTGLPEVNASYRHLGWFGLMPMFNPARFEGGEAFWIEGRDRDGRCLTVQAARHYHLNGSLTEALEDLSLFYSPHERASAGESCTCTVPEAETITGSLVYSGSTFAHPDLRGRGVAKVMPRLSRALAWLLWRQRTTISMVDPVLIEKGVVAAYGYRRIGRDIIWRGSVDQGDLDLALIWMDEEEAMADASRIIESAEARV</sequence>
<name>A0A1Y6CKB7_9PROT</name>
<dbReference type="EMBL" id="FWZX01000022">
    <property type="protein sequence ID" value="SMF58300.1"/>
    <property type="molecule type" value="Genomic_DNA"/>
</dbReference>
<gene>
    <name evidence="1" type="ORF">SAMN05428998_1229</name>
</gene>
<evidence type="ECO:0000313" key="2">
    <source>
        <dbReference type="Proteomes" id="UP000192917"/>
    </source>
</evidence>
<keyword evidence="2" id="KW-1185">Reference proteome</keyword>
<reference evidence="1 2" key="1">
    <citation type="submission" date="2017-04" db="EMBL/GenBank/DDBJ databases">
        <authorList>
            <person name="Afonso C.L."/>
            <person name="Miller P.J."/>
            <person name="Scott M.A."/>
            <person name="Spackman E."/>
            <person name="Goraichik I."/>
            <person name="Dimitrov K.M."/>
            <person name="Suarez D.L."/>
            <person name="Swayne D.E."/>
        </authorList>
    </citation>
    <scope>NUCLEOTIDE SEQUENCE [LARGE SCALE GENOMIC DNA]</scope>
    <source>
        <strain evidence="1 2">USBA 355</strain>
    </source>
</reference>
<dbReference type="AlphaFoldDB" id="A0A1Y6CKB7"/>
<proteinExistence type="predicted"/>
<dbReference type="Proteomes" id="UP000192917">
    <property type="component" value="Unassembled WGS sequence"/>
</dbReference>